<organism evidence="1 2">
    <name type="scientific">Corynebacterium liangguodongii</name>
    <dbReference type="NCBI Taxonomy" id="2079535"/>
    <lineage>
        <taxon>Bacteria</taxon>
        <taxon>Bacillati</taxon>
        <taxon>Actinomycetota</taxon>
        <taxon>Actinomycetes</taxon>
        <taxon>Mycobacteriales</taxon>
        <taxon>Corynebacteriaceae</taxon>
        <taxon>Corynebacterium</taxon>
    </lineage>
</organism>
<dbReference type="EMBL" id="CP026948">
    <property type="protein sequence ID" value="AWB83995.1"/>
    <property type="molecule type" value="Genomic_DNA"/>
</dbReference>
<evidence type="ECO:0000313" key="2">
    <source>
        <dbReference type="Proteomes" id="UP000244754"/>
    </source>
</evidence>
<name>A0A2S0WDZ0_9CORY</name>
<dbReference type="AlphaFoldDB" id="A0A2S0WDZ0"/>
<gene>
    <name evidence="1" type="ORF">C3E79_05475</name>
</gene>
<protein>
    <submittedName>
        <fullName evidence="1">Uncharacterized protein</fullName>
    </submittedName>
</protein>
<dbReference type="RefSeq" id="WP_108404004.1">
    <property type="nucleotide sequence ID" value="NZ_CP026948.1"/>
</dbReference>
<evidence type="ECO:0000313" key="1">
    <source>
        <dbReference type="EMBL" id="AWB83995.1"/>
    </source>
</evidence>
<reference evidence="2" key="1">
    <citation type="submission" date="2018-01" db="EMBL/GenBank/DDBJ databases">
        <authorList>
            <person name="Li J."/>
        </authorList>
    </citation>
    <scope>NUCLEOTIDE SEQUENCE [LARGE SCALE GENOMIC DNA]</scope>
    <source>
        <strain evidence="2">2184</strain>
    </source>
</reference>
<accession>A0A2S0WDZ0</accession>
<sequence>MNLRHYRIRPGIALVPIIVLPLWILLGRPLLGVVGWYWLFFLFYFSWIVLGAQLLLWLVMVREQDSDGKRRLRWQDSVALSAHLVLVYLASVFTPDDSGDESVDLSVFSTLLGMDDESIYLAWFGLACAVAAIAAYAAALFIALAGRIRRRQR</sequence>
<keyword evidence="2" id="KW-1185">Reference proteome</keyword>
<proteinExistence type="predicted"/>
<dbReference type="KEGG" id="clia:C3E79_05475"/>
<dbReference type="Proteomes" id="UP000244754">
    <property type="component" value="Chromosome"/>
</dbReference>